<evidence type="ECO:0000259" key="5">
    <source>
        <dbReference type="SMART" id="SM00062"/>
    </source>
</evidence>
<evidence type="ECO:0000256" key="3">
    <source>
        <dbReference type="ARBA" id="ARBA00022729"/>
    </source>
</evidence>
<protein>
    <submittedName>
        <fullName evidence="7">Cystine-binding periplasmic protein</fullName>
    </submittedName>
</protein>
<comment type="subcellular location">
    <subcellularLocation>
        <location evidence="1">Cell envelope</location>
    </subcellularLocation>
</comment>
<dbReference type="PANTHER" id="PTHR35936:SF19">
    <property type="entry name" value="AMINO-ACID-BINDING PROTEIN YXEM-RELATED"/>
    <property type="match status" value="1"/>
</dbReference>
<dbReference type="SMART" id="SM00079">
    <property type="entry name" value="PBPe"/>
    <property type="match status" value="1"/>
</dbReference>
<dbReference type="InterPro" id="IPR001638">
    <property type="entry name" value="Solute-binding_3/MltF_N"/>
</dbReference>
<dbReference type="RefSeq" id="WP_070111046.1">
    <property type="nucleotide sequence ID" value="NZ_LZFO01000039.1"/>
</dbReference>
<gene>
    <name evidence="7" type="primary">fliY_2</name>
    <name evidence="7" type="ORF">CLOACE_20460</name>
</gene>
<feature type="domain" description="Solute-binding protein family 3/N-terminal" evidence="5">
    <location>
        <begin position="42"/>
        <end position="261"/>
    </location>
</feature>
<sequence>MKKLLSMVLSFVFVCALFIGCGGSQKNEEAKNSLERVKNAKKLTVGLEDTYPPMEFRDNKNELIGFDIDIANAIGKKMGVDVEIVPTEFSGLLMALNAGKFDISISAISINDERKKAVDFSKPYAKGGQVVIVKKGDTAVKSVKDLKGKTVGCQLGTTGEEAAKKVEGLKELKTYDKATAPFHDLEIGRLDAVVADEFVGRYYLSKEKDKYDVVDSINEEPIAIAFKKGDKELQEEVQKTIDELEKDGTLSKISMKWFGTDIYKK</sequence>
<dbReference type="Gene3D" id="3.40.190.10">
    <property type="entry name" value="Periplasmic binding protein-like II"/>
    <property type="match status" value="2"/>
</dbReference>
<dbReference type="AlphaFoldDB" id="A0A1E8EWE2"/>
<keyword evidence="3" id="KW-0732">Signal</keyword>
<dbReference type="PATRIC" id="fig|1121290.3.peg.2059"/>
<comment type="caution">
    <text evidence="7">The sequence shown here is derived from an EMBL/GenBank/DDBJ whole genome shotgun (WGS) entry which is preliminary data.</text>
</comment>
<dbReference type="PROSITE" id="PS51257">
    <property type="entry name" value="PROKAR_LIPOPROTEIN"/>
    <property type="match status" value="1"/>
</dbReference>
<dbReference type="OrthoDB" id="9774451at2"/>
<feature type="domain" description="Ionotropic glutamate receptor C-terminal" evidence="6">
    <location>
        <begin position="42"/>
        <end position="260"/>
    </location>
</feature>
<dbReference type="GO" id="GO:0015276">
    <property type="term" value="F:ligand-gated monoatomic ion channel activity"/>
    <property type="evidence" value="ECO:0007669"/>
    <property type="project" value="InterPro"/>
</dbReference>
<dbReference type="CDD" id="cd13530">
    <property type="entry name" value="PBP2_peptides_like"/>
    <property type="match status" value="1"/>
</dbReference>
<evidence type="ECO:0000313" key="8">
    <source>
        <dbReference type="Proteomes" id="UP000175744"/>
    </source>
</evidence>
<keyword evidence="8" id="KW-1185">Reference proteome</keyword>
<proteinExistence type="inferred from homology"/>
<dbReference type="InterPro" id="IPR001320">
    <property type="entry name" value="Iontro_rcpt_C"/>
</dbReference>
<dbReference type="Proteomes" id="UP000175744">
    <property type="component" value="Unassembled WGS sequence"/>
</dbReference>
<organism evidence="7 8">
    <name type="scientific">Clostridium acetireducens DSM 10703</name>
    <dbReference type="NCBI Taxonomy" id="1121290"/>
    <lineage>
        <taxon>Bacteria</taxon>
        <taxon>Bacillati</taxon>
        <taxon>Bacillota</taxon>
        <taxon>Clostridia</taxon>
        <taxon>Eubacteriales</taxon>
        <taxon>Clostridiaceae</taxon>
        <taxon>Clostridium</taxon>
    </lineage>
</organism>
<reference evidence="7 8" key="1">
    <citation type="submission" date="2016-06" db="EMBL/GenBank/DDBJ databases">
        <title>Genome sequence of Clostridium acetireducens DSM 10703.</title>
        <authorList>
            <person name="Poehlein A."/>
            <person name="Fluechter S."/>
            <person name="Duerre P."/>
            <person name="Daniel R."/>
        </authorList>
    </citation>
    <scope>NUCLEOTIDE SEQUENCE [LARGE SCALE GENOMIC DNA]</scope>
    <source>
        <strain evidence="7 8">DSM 10703</strain>
    </source>
</reference>
<dbReference type="GO" id="GO:0030313">
    <property type="term" value="C:cell envelope"/>
    <property type="evidence" value="ECO:0007669"/>
    <property type="project" value="UniProtKB-SubCell"/>
</dbReference>
<dbReference type="SUPFAM" id="SSF53850">
    <property type="entry name" value="Periplasmic binding protein-like II"/>
    <property type="match status" value="1"/>
</dbReference>
<dbReference type="SMART" id="SM00062">
    <property type="entry name" value="PBPb"/>
    <property type="match status" value="1"/>
</dbReference>
<evidence type="ECO:0000259" key="6">
    <source>
        <dbReference type="SMART" id="SM00079"/>
    </source>
</evidence>
<evidence type="ECO:0000256" key="1">
    <source>
        <dbReference type="ARBA" id="ARBA00004196"/>
    </source>
</evidence>
<dbReference type="EMBL" id="LZFO01000039">
    <property type="protein sequence ID" value="OFI01564.1"/>
    <property type="molecule type" value="Genomic_DNA"/>
</dbReference>
<dbReference type="PANTHER" id="PTHR35936">
    <property type="entry name" value="MEMBRANE-BOUND LYTIC MUREIN TRANSGLYCOSYLASE F"/>
    <property type="match status" value="1"/>
</dbReference>
<evidence type="ECO:0000313" key="7">
    <source>
        <dbReference type="EMBL" id="OFI01564.1"/>
    </source>
</evidence>
<evidence type="ECO:0000256" key="2">
    <source>
        <dbReference type="ARBA" id="ARBA00010333"/>
    </source>
</evidence>
<dbReference type="STRING" id="1121290.CLAOCE_20460"/>
<accession>A0A1E8EWE2</accession>
<dbReference type="PROSITE" id="PS01039">
    <property type="entry name" value="SBP_BACTERIAL_3"/>
    <property type="match status" value="1"/>
</dbReference>
<evidence type="ECO:0000256" key="4">
    <source>
        <dbReference type="RuleBase" id="RU003744"/>
    </source>
</evidence>
<comment type="similarity">
    <text evidence="2 4">Belongs to the bacterial solute-binding protein 3 family.</text>
</comment>
<dbReference type="GO" id="GO:0016020">
    <property type="term" value="C:membrane"/>
    <property type="evidence" value="ECO:0007669"/>
    <property type="project" value="InterPro"/>
</dbReference>
<dbReference type="InterPro" id="IPR018313">
    <property type="entry name" value="SBP_3_CS"/>
</dbReference>
<dbReference type="Pfam" id="PF00497">
    <property type="entry name" value="SBP_bac_3"/>
    <property type="match status" value="1"/>
</dbReference>
<name>A0A1E8EWE2_9CLOT</name>